<accession>A0ABV0UA43</accession>
<keyword evidence="2" id="KW-1185">Reference proteome</keyword>
<comment type="caution">
    <text evidence="1">The sequence shown here is derived from an EMBL/GenBank/DDBJ whole genome shotgun (WGS) entry which is preliminary data.</text>
</comment>
<protein>
    <submittedName>
        <fullName evidence="1">Uncharacterized protein</fullName>
    </submittedName>
</protein>
<proteinExistence type="predicted"/>
<evidence type="ECO:0000313" key="1">
    <source>
        <dbReference type="EMBL" id="MEQ2242050.1"/>
    </source>
</evidence>
<reference evidence="1 2" key="1">
    <citation type="submission" date="2021-06" db="EMBL/GenBank/DDBJ databases">
        <authorList>
            <person name="Palmer J.M."/>
        </authorList>
    </citation>
    <scope>NUCLEOTIDE SEQUENCE [LARGE SCALE GENOMIC DNA]</scope>
    <source>
        <strain evidence="2">if_2019</strain>
        <tissue evidence="1">Muscle</tissue>
    </source>
</reference>
<name>A0ABV0UA43_9TELE</name>
<organism evidence="1 2">
    <name type="scientific">Ilyodon furcidens</name>
    <name type="common">goldbreast splitfin</name>
    <dbReference type="NCBI Taxonomy" id="33524"/>
    <lineage>
        <taxon>Eukaryota</taxon>
        <taxon>Metazoa</taxon>
        <taxon>Chordata</taxon>
        <taxon>Craniata</taxon>
        <taxon>Vertebrata</taxon>
        <taxon>Euteleostomi</taxon>
        <taxon>Actinopterygii</taxon>
        <taxon>Neopterygii</taxon>
        <taxon>Teleostei</taxon>
        <taxon>Neoteleostei</taxon>
        <taxon>Acanthomorphata</taxon>
        <taxon>Ovalentaria</taxon>
        <taxon>Atherinomorphae</taxon>
        <taxon>Cyprinodontiformes</taxon>
        <taxon>Goodeidae</taxon>
        <taxon>Ilyodon</taxon>
    </lineage>
</organism>
<dbReference type="EMBL" id="JAHRIQ010062942">
    <property type="protein sequence ID" value="MEQ2242050.1"/>
    <property type="molecule type" value="Genomic_DNA"/>
</dbReference>
<sequence>METETNKTFQPITAELVTGSVSTSADPIRVLDCVPVQRHLNFIHRRTGTRFFSVNFRLKVETNLSQCLTPAKRRPRLQQQHSG</sequence>
<evidence type="ECO:0000313" key="2">
    <source>
        <dbReference type="Proteomes" id="UP001482620"/>
    </source>
</evidence>
<dbReference type="Proteomes" id="UP001482620">
    <property type="component" value="Unassembled WGS sequence"/>
</dbReference>
<gene>
    <name evidence="1" type="ORF">ILYODFUR_031815</name>
</gene>